<comment type="caution">
    <text evidence="6">The sequence shown here is derived from an EMBL/GenBank/DDBJ whole genome shotgun (WGS) entry which is preliminary data.</text>
</comment>
<keyword evidence="3" id="KW-0378">Hydrolase</keyword>
<dbReference type="Gene3D" id="3.90.1720.10">
    <property type="entry name" value="endopeptidase domain like (from Nostoc punctiforme)"/>
    <property type="match status" value="1"/>
</dbReference>
<dbReference type="SUPFAM" id="SSF54001">
    <property type="entry name" value="Cysteine proteinases"/>
    <property type="match status" value="1"/>
</dbReference>
<organism evidence="6 7">
    <name type="scientific">Jeotgalibacillus campisalis</name>
    <dbReference type="NCBI Taxonomy" id="220754"/>
    <lineage>
        <taxon>Bacteria</taxon>
        <taxon>Bacillati</taxon>
        <taxon>Bacillota</taxon>
        <taxon>Bacilli</taxon>
        <taxon>Bacillales</taxon>
        <taxon>Caryophanaceae</taxon>
        <taxon>Jeotgalibacillus</taxon>
    </lineage>
</organism>
<dbReference type="RefSeq" id="WP_041053682.1">
    <property type="nucleotide sequence ID" value="NZ_JXRR01000001.1"/>
</dbReference>
<feature type="domain" description="NlpC/P60" evidence="5">
    <location>
        <begin position="181"/>
        <end position="305"/>
    </location>
</feature>
<accession>A0A0C2RRH8</accession>
<dbReference type="PANTHER" id="PTHR47053:SF3">
    <property type="entry name" value="GAMMA-D-GLUTAMYL-L-LYSINE DIPEPTIDYL-PEPTIDASE"/>
    <property type="match status" value="1"/>
</dbReference>
<keyword evidence="4" id="KW-0788">Thiol protease</keyword>
<evidence type="ECO:0000256" key="4">
    <source>
        <dbReference type="ARBA" id="ARBA00022807"/>
    </source>
</evidence>
<dbReference type="PATRIC" id="fig|220754.4.peg.202"/>
<dbReference type="PROSITE" id="PS51935">
    <property type="entry name" value="NLPC_P60"/>
    <property type="match status" value="1"/>
</dbReference>
<gene>
    <name evidence="6" type="ORF">KR50_01990</name>
</gene>
<dbReference type="GO" id="GO:0008234">
    <property type="term" value="F:cysteine-type peptidase activity"/>
    <property type="evidence" value="ECO:0007669"/>
    <property type="project" value="UniProtKB-KW"/>
</dbReference>
<proteinExistence type="inferred from homology"/>
<name>A0A0C2RRH8_9BACL</name>
<evidence type="ECO:0000256" key="2">
    <source>
        <dbReference type="ARBA" id="ARBA00022670"/>
    </source>
</evidence>
<sequence>MKNKTARINVTVSTLWTDPSSVREIDAEAAGNPVAIHNWLSGMTEKERRALLDENRIQSQVLYGEIVQIIDKQAEWTHVVLPSQPTKKDDRGYPGWIPTVQLTVETAEEEDWAQLPLVRVKDKQTSLLTIEGTEILPLSFNTTLPVKKAHSFYYEVDTPHGLTRVGKSAVNMYQSSEEIPKKDGKAIVNAAEHFEGLQYLWGGMSAYGYDCSGFSYNMLKANGYDIPRDASDQAAAGIAVQPEEVQPGDLLFFAYKEGKGAIHHVAIYYGDGKIIHSPTPGKNIMIQTIKGSFYEKEWCATRRYWISEK</sequence>
<protein>
    <submittedName>
        <fullName evidence="6">Peptidase</fullName>
    </submittedName>
</protein>
<keyword evidence="2" id="KW-0645">Protease</keyword>
<dbReference type="Gene3D" id="2.30.30.40">
    <property type="entry name" value="SH3 Domains"/>
    <property type="match status" value="2"/>
</dbReference>
<dbReference type="InterPro" id="IPR038765">
    <property type="entry name" value="Papain-like_cys_pep_sf"/>
</dbReference>
<dbReference type="InterPro" id="IPR000064">
    <property type="entry name" value="NLP_P60_dom"/>
</dbReference>
<dbReference type="InterPro" id="IPR051202">
    <property type="entry name" value="Peptidase_C40"/>
</dbReference>
<evidence type="ECO:0000313" key="6">
    <source>
        <dbReference type="EMBL" id="KIL52870.1"/>
    </source>
</evidence>
<dbReference type="EMBL" id="JXRR01000001">
    <property type="protein sequence ID" value="KIL52870.1"/>
    <property type="molecule type" value="Genomic_DNA"/>
</dbReference>
<evidence type="ECO:0000256" key="3">
    <source>
        <dbReference type="ARBA" id="ARBA00022801"/>
    </source>
</evidence>
<dbReference type="PANTHER" id="PTHR47053">
    <property type="entry name" value="MUREIN DD-ENDOPEPTIDASE MEPH-RELATED"/>
    <property type="match status" value="1"/>
</dbReference>
<dbReference type="Pfam" id="PF23795">
    <property type="entry name" value="SH3_YKFC_2nd"/>
    <property type="match status" value="1"/>
</dbReference>
<comment type="similarity">
    <text evidence="1">Belongs to the peptidase C40 family.</text>
</comment>
<dbReference type="AlphaFoldDB" id="A0A0C2RRH8"/>
<dbReference type="Proteomes" id="UP000031972">
    <property type="component" value="Unassembled WGS sequence"/>
</dbReference>
<evidence type="ECO:0000259" key="5">
    <source>
        <dbReference type="PROSITE" id="PS51935"/>
    </source>
</evidence>
<evidence type="ECO:0000313" key="7">
    <source>
        <dbReference type="Proteomes" id="UP000031972"/>
    </source>
</evidence>
<dbReference type="GO" id="GO:0006508">
    <property type="term" value="P:proteolysis"/>
    <property type="evidence" value="ECO:0007669"/>
    <property type="project" value="UniProtKB-KW"/>
</dbReference>
<dbReference type="OrthoDB" id="9813368at2"/>
<reference evidence="6 7" key="1">
    <citation type="submission" date="2015-01" db="EMBL/GenBank/DDBJ databases">
        <title>Jeotgalibacillus campisalis genome sequencing.</title>
        <authorList>
            <person name="Goh K.M."/>
            <person name="Chan K.-G."/>
            <person name="Yaakop A.S."/>
            <person name="Ee R."/>
            <person name="Gan H.M."/>
            <person name="Chan C.S."/>
        </authorList>
    </citation>
    <scope>NUCLEOTIDE SEQUENCE [LARGE SCALE GENOMIC DNA]</scope>
    <source>
        <strain evidence="6 7">SF-57</strain>
    </source>
</reference>
<evidence type="ECO:0000256" key="1">
    <source>
        <dbReference type="ARBA" id="ARBA00007074"/>
    </source>
</evidence>
<dbReference type="Pfam" id="PF00877">
    <property type="entry name" value="NLPC_P60"/>
    <property type="match status" value="1"/>
</dbReference>
<dbReference type="InterPro" id="IPR057812">
    <property type="entry name" value="SH3_YKFC_2nd"/>
</dbReference>
<keyword evidence="7" id="KW-1185">Reference proteome</keyword>